<dbReference type="Proteomes" id="UP000424673">
    <property type="component" value="Chromosome"/>
</dbReference>
<dbReference type="InterPro" id="IPR041649">
    <property type="entry name" value="NepR"/>
</dbReference>
<dbReference type="Pfam" id="PF18557">
    <property type="entry name" value="NepR"/>
    <property type="match status" value="1"/>
</dbReference>
<name>A0ABX6EGJ8_9HYPH</name>
<dbReference type="EMBL" id="CP044328">
    <property type="protein sequence ID" value="QGM93519.1"/>
    <property type="molecule type" value="Genomic_DNA"/>
</dbReference>
<reference evidence="3" key="1">
    <citation type="submission" date="2019-09" db="EMBL/GenBank/DDBJ databases">
        <title>Isolation and complete genome sequencing of Methylocystis species.</title>
        <authorList>
            <person name="Rumah B.L."/>
            <person name="Stead C.E."/>
            <person name="Stevens B.C."/>
            <person name="Minton N.P."/>
            <person name="Grosse-Honebrink A."/>
            <person name="Zhang Y."/>
        </authorList>
    </citation>
    <scope>NUCLEOTIDE SEQUENCE [LARGE SCALE GENOMIC DNA]</scope>
    <source>
        <strain evidence="3">BRCS1</strain>
    </source>
</reference>
<reference evidence="2 3" key="2">
    <citation type="journal article" date="2021" name="AMB Express">
        <title>Isolation and characterisation of Methylocystis spp. for poly-3-hydroxybutyrate production using waste methane feedstocks.</title>
        <authorList>
            <person name="Rumah B.L."/>
            <person name="Stead C.E."/>
            <person name="Claxton Stevens B.H."/>
            <person name="Minton N.P."/>
            <person name="Grosse-Honebrink A."/>
            <person name="Zhang Y."/>
        </authorList>
    </citation>
    <scope>NUCLEOTIDE SEQUENCE [LARGE SCALE GENOMIC DNA]</scope>
    <source>
        <strain evidence="2 3">BRCS1</strain>
    </source>
</reference>
<sequence length="95" mass="10173">MTLHLPAFIGVDGADIQSAAQGLFDMNKKAEKQISKGRRGAPAAERCDAAHQLSFLGIDGELTSGLRDIYATSLLEPMPDKFLDLLARLSTSVAK</sequence>
<evidence type="ECO:0000313" key="3">
    <source>
        <dbReference type="Proteomes" id="UP000424673"/>
    </source>
</evidence>
<accession>A0ABX6EGJ8</accession>
<organism evidence="2 3">
    <name type="scientific">Methylocystis rosea</name>
    <dbReference type="NCBI Taxonomy" id="173366"/>
    <lineage>
        <taxon>Bacteria</taxon>
        <taxon>Pseudomonadati</taxon>
        <taxon>Pseudomonadota</taxon>
        <taxon>Alphaproteobacteria</taxon>
        <taxon>Hyphomicrobiales</taxon>
        <taxon>Methylocystaceae</taxon>
        <taxon>Methylocystis</taxon>
    </lineage>
</organism>
<dbReference type="RefSeq" id="WP_154451312.1">
    <property type="nucleotide sequence ID" value="NZ_CP044328.1"/>
</dbReference>
<evidence type="ECO:0000313" key="2">
    <source>
        <dbReference type="EMBL" id="QGM93519.1"/>
    </source>
</evidence>
<protein>
    <recommendedName>
        <fullName evidence="1">Anti-sigma factor NepR domain-containing protein</fullName>
    </recommendedName>
</protein>
<feature type="domain" description="Anti-sigma factor NepR" evidence="1">
    <location>
        <begin position="61"/>
        <end position="90"/>
    </location>
</feature>
<evidence type="ECO:0000259" key="1">
    <source>
        <dbReference type="Pfam" id="PF18557"/>
    </source>
</evidence>
<gene>
    <name evidence="2" type="ORF">F7D13_05490</name>
</gene>
<keyword evidence="3" id="KW-1185">Reference proteome</keyword>
<proteinExistence type="predicted"/>